<name>A0A3S3ML92_9RHOB</name>
<dbReference type="RefSeq" id="WP_128158056.1">
    <property type="nucleotide sequence ID" value="NZ_JBHSOM010000021.1"/>
</dbReference>
<feature type="transmembrane region" description="Helical" evidence="1">
    <location>
        <begin position="65"/>
        <end position="83"/>
    </location>
</feature>
<keyword evidence="1" id="KW-1133">Transmembrane helix</keyword>
<organism evidence="2 3">
    <name type="scientific">Paenirhodobacter huangdaonensis</name>
    <dbReference type="NCBI Taxonomy" id="2501515"/>
    <lineage>
        <taxon>Bacteria</taxon>
        <taxon>Pseudomonadati</taxon>
        <taxon>Pseudomonadota</taxon>
        <taxon>Alphaproteobacteria</taxon>
        <taxon>Rhodobacterales</taxon>
        <taxon>Rhodobacter group</taxon>
        <taxon>Paenirhodobacter</taxon>
    </lineage>
</organism>
<keyword evidence="1" id="KW-0812">Transmembrane</keyword>
<feature type="transmembrane region" description="Helical" evidence="1">
    <location>
        <begin position="12"/>
        <end position="31"/>
    </location>
</feature>
<evidence type="ECO:0000313" key="3">
    <source>
        <dbReference type="Proteomes" id="UP000288071"/>
    </source>
</evidence>
<dbReference type="Proteomes" id="UP000288071">
    <property type="component" value="Unassembled WGS sequence"/>
</dbReference>
<dbReference type="AlphaFoldDB" id="A0A3S3ML92"/>
<evidence type="ECO:0008006" key="4">
    <source>
        <dbReference type="Google" id="ProtNLM"/>
    </source>
</evidence>
<feature type="transmembrane region" description="Helical" evidence="1">
    <location>
        <begin position="317"/>
        <end position="334"/>
    </location>
</feature>
<evidence type="ECO:0000256" key="1">
    <source>
        <dbReference type="SAM" id="Phobius"/>
    </source>
</evidence>
<sequence length="549" mass="57647">MAETRRTVAQPGRLAAGMAVFALALAALPFVGQGLPVTLYEGDALHLVDIVLRMALFGELPHRDFMTPLGILGFAPIAGFVRLGLDFAHAFLAAQALVAALLFMPLLRAARSRFPGGLAWLYGACVLMLCLGLVHGETVPGLALSMHYNRWAWALAYLALPLALMAPIGRRRPVLDGALIGGAMAMLALLKITYFVAFAPAVLIGLMARREAAGVFAALLAGLAVAALATALLGVDFWAGYLRDLISVAGSETRAAPGDSLSMVMTGPKYLGGSLLALFAVIFLRQAGERAAGLALLLLVPGFLYVTYQNFGNDPQWLPLLGLVALALLPGETLTNGLGWRLRPALLALGVAALVLGAGSMLNLLFSPLRAAMMPREGLVPMLTARESEGGLLVSAAHAYGVQRRIAGAEPGSAAAALADRVPEKDRPKSVVLNGETLPTCTLELGGQGWFETTAADLQAAGYGGSAVLVADLLSGLWLFGDFRPVEGGAPWYYAGAPGIAAADHLLVPLCPSQPKYSATMLKAVTDAGWRLIEERRTDGYILLRPERG</sequence>
<keyword evidence="3" id="KW-1185">Reference proteome</keyword>
<evidence type="ECO:0000313" key="2">
    <source>
        <dbReference type="EMBL" id="RWR47058.1"/>
    </source>
</evidence>
<comment type="caution">
    <text evidence="2">The sequence shown here is derived from an EMBL/GenBank/DDBJ whole genome shotgun (WGS) entry which is preliminary data.</text>
</comment>
<feature type="transmembrane region" description="Helical" evidence="1">
    <location>
        <begin position="119"/>
        <end position="139"/>
    </location>
</feature>
<dbReference type="EMBL" id="SAVA01000022">
    <property type="protein sequence ID" value="RWR47058.1"/>
    <property type="molecule type" value="Genomic_DNA"/>
</dbReference>
<gene>
    <name evidence="2" type="ORF">EOW66_20035</name>
</gene>
<proteinExistence type="predicted"/>
<protein>
    <recommendedName>
        <fullName evidence="4">DUF2029 domain-containing protein</fullName>
    </recommendedName>
</protein>
<feature type="transmembrane region" description="Helical" evidence="1">
    <location>
        <begin position="291"/>
        <end position="311"/>
    </location>
</feature>
<feature type="transmembrane region" description="Helical" evidence="1">
    <location>
        <begin position="215"/>
        <end position="241"/>
    </location>
</feature>
<reference evidence="2" key="2">
    <citation type="submission" date="2019-01" db="EMBL/GenBank/DDBJ databases">
        <authorList>
            <person name="Li Y."/>
        </authorList>
    </citation>
    <scope>NUCLEOTIDE SEQUENCE [LARGE SCALE GENOMIC DNA]</scope>
    <source>
        <strain evidence="2">CGMCC 1.12963</strain>
    </source>
</reference>
<feature type="transmembrane region" description="Helical" evidence="1">
    <location>
        <begin position="261"/>
        <end position="284"/>
    </location>
</feature>
<feature type="transmembrane region" description="Helical" evidence="1">
    <location>
        <begin position="346"/>
        <end position="366"/>
    </location>
</feature>
<feature type="transmembrane region" description="Helical" evidence="1">
    <location>
        <begin position="90"/>
        <end position="107"/>
    </location>
</feature>
<feature type="transmembrane region" description="Helical" evidence="1">
    <location>
        <begin position="180"/>
        <end position="203"/>
    </location>
</feature>
<accession>A0A3S3ML92</accession>
<keyword evidence="1" id="KW-0472">Membrane</keyword>
<feature type="transmembrane region" description="Helical" evidence="1">
    <location>
        <begin position="151"/>
        <end position="168"/>
    </location>
</feature>
<reference evidence="2" key="1">
    <citation type="submission" date="2019-01" db="EMBL/GenBank/DDBJ databases">
        <title>Sinorhodobacter populi sp. nov. isolated from the symptomatic bark tissue of Populus euramericana canker.</title>
        <authorList>
            <person name="Xu G."/>
        </authorList>
    </citation>
    <scope>NUCLEOTIDE SEQUENCE [LARGE SCALE GENOMIC DNA]</scope>
    <source>
        <strain evidence="2">CGMCC 1.12963</strain>
    </source>
</reference>